<dbReference type="Gene3D" id="2.170.140.10">
    <property type="entry name" value="Chitin binding domain"/>
    <property type="match status" value="1"/>
</dbReference>
<dbReference type="InterPro" id="IPR002557">
    <property type="entry name" value="Chitin-bd_dom"/>
</dbReference>
<keyword evidence="3" id="KW-1185">Reference proteome</keyword>
<sequence length="253" mass="28689">MFNRIFVTFIILNHGKDVFGLRNPYNPECGPHGFVCEGLSKVRLCEGDKLIGPSFFCPANTVCNEESTDLCENVINNIDSSITRNIQCHRSERIADPTVPGCKGYVLCIPNKNRFQGIKFKCSGKTIFNGYTRACTSPEKYKCPLVATNKTKPLYYEDNGKINSNRVNSFQTSKDPGHRSIYCKNYKFTVTEDNSPSRVTYFCPSKPTRGESVIYCTVFSNNFCLTLERDTEDQFMQSTGTAFRRPRESFPKS</sequence>
<dbReference type="AlphaFoldDB" id="A0AAU9U339"/>
<name>A0AAU9U339_EUPED</name>
<gene>
    <name evidence="2" type="ORF">EEDITHA_LOCUS7968</name>
</gene>
<protein>
    <recommendedName>
        <fullName evidence="1">Chitin-binding type-2 domain-containing protein</fullName>
    </recommendedName>
</protein>
<dbReference type="PROSITE" id="PS50940">
    <property type="entry name" value="CHIT_BIND_II"/>
    <property type="match status" value="1"/>
</dbReference>
<accession>A0AAU9U339</accession>
<comment type="caution">
    <text evidence="2">The sequence shown here is derived from an EMBL/GenBank/DDBJ whole genome shotgun (WGS) entry which is preliminary data.</text>
</comment>
<dbReference type="EMBL" id="CAKOGL010000011">
    <property type="protein sequence ID" value="CAH2092182.1"/>
    <property type="molecule type" value="Genomic_DNA"/>
</dbReference>
<feature type="domain" description="Chitin-binding type-2" evidence="1">
    <location>
        <begin position="85"/>
        <end position="145"/>
    </location>
</feature>
<dbReference type="InterPro" id="IPR036508">
    <property type="entry name" value="Chitin-bd_dom_sf"/>
</dbReference>
<dbReference type="GO" id="GO:0008061">
    <property type="term" value="F:chitin binding"/>
    <property type="evidence" value="ECO:0007669"/>
    <property type="project" value="InterPro"/>
</dbReference>
<dbReference type="GO" id="GO:0005576">
    <property type="term" value="C:extracellular region"/>
    <property type="evidence" value="ECO:0007669"/>
    <property type="project" value="InterPro"/>
</dbReference>
<proteinExistence type="predicted"/>
<organism evidence="2 3">
    <name type="scientific">Euphydryas editha</name>
    <name type="common">Edith's checkerspot</name>
    <dbReference type="NCBI Taxonomy" id="104508"/>
    <lineage>
        <taxon>Eukaryota</taxon>
        <taxon>Metazoa</taxon>
        <taxon>Ecdysozoa</taxon>
        <taxon>Arthropoda</taxon>
        <taxon>Hexapoda</taxon>
        <taxon>Insecta</taxon>
        <taxon>Pterygota</taxon>
        <taxon>Neoptera</taxon>
        <taxon>Endopterygota</taxon>
        <taxon>Lepidoptera</taxon>
        <taxon>Glossata</taxon>
        <taxon>Ditrysia</taxon>
        <taxon>Papilionoidea</taxon>
        <taxon>Nymphalidae</taxon>
        <taxon>Nymphalinae</taxon>
        <taxon>Euphydryas</taxon>
    </lineage>
</organism>
<dbReference type="SUPFAM" id="SSF57625">
    <property type="entry name" value="Invertebrate chitin-binding proteins"/>
    <property type="match status" value="1"/>
</dbReference>
<evidence type="ECO:0000259" key="1">
    <source>
        <dbReference type="PROSITE" id="PS50940"/>
    </source>
</evidence>
<reference evidence="2" key="1">
    <citation type="submission" date="2022-03" db="EMBL/GenBank/DDBJ databases">
        <authorList>
            <person name="Tunstrom K."/>
        </authorList>
    </citation>
    <scope>NUCLEOTIDE SEQUENCE</scope>
</reference>
<dbReference type="Proteomes" id="UP001153954">
    <property type="component" value="Unassembled WGS sequence"/>
</dbReference>
<evidence type="ECO:0000313" key="3">
    <source>
        <dbReference type="Proteomes" id="UP001153954"/>
    </source>
</evidence>
<evidence type="ECO:0000313" key="2">
    <source>
        <dbReference type="EMBL" id="CAH2092182.1"/>
    </source>
</evidence>